<dbReference type="KEGG" id="fcy:FRACYDRAFT_244199"/>
<accession>A0A1E7F4I8</accession>
<keyword evidence="2" id="KW-0812">Transmembrane</keyword>
<dbReference type="OrthoDB" id="53517at2759"/>
<feature type="transmembrane region" description="Helical" evidence="2">
    <location>
        <begin position="187"/>
        <end position="205"/>
    </location>
</feature>
<feature type="transmembrane region" description="Helical" evidence="2">
    <location>
        <begin position="327"/>
        <end position="351"/>
    </location>
</feature>
<feature type="transmembrane region" description="Helical" evidence="2">
    <location>
        <begin position="100"/>
        <end position="124"/>
    </location>
</feature>
<evidence type="ECO:0008006" key="5">
    <source>
        <dbReference type="Google" id="ProtNLM"/>
    </source>
</evidence>
<feature type="compositionally biased region" description="Acidic residues" evidence="1">
    <location>
        <begin position="462"/>
        <end position="472"/>
    </location>
</feature>
<keyword evidence="2" id="KW-0472">Membrane</keyword>
<dbReference type="InParanoid" id="A0A1E7F4I8"/>
<evidence type="ECO:0000256" key="1">
    <source>
        <dbReference type="SAM" id="MobiDB-lite"/>
    </source>
</evidence>
<sequence>MQLLQYDDHDMTNYSSVADTDSLSLYYLHSSIKRFTEEVIEQATSEQADESNDDDGFGLTSSEQTLNAWVPRVGGVITCLCALCMLIMAWKRRNGLFHRLVLGMSIHLFVKGIFSMIGMAAIPIGEINAIGNVGNITTCSIQGFVIYVCSMTALFYYCSFSIYSFVGILNNFDFTRNKNKIGWIEKYIHVLVHIYPIGSALYLLSKQSFNAHTYGFCFIGSAPMGCVYDDDDIPCERGPTTYDELKQFYLLFWMGPLVVQLIFPTTVMVLLYYMIKQRQDKIFMNAAIFRKQAVRKEGEENVFIVNESNESTTVLVSTAPNEKDMMLSVFASAHLNFSLFALWAMLSYFFFSFTKKSTNLPSSKTTNTNATDNGNTDTSTTNMTTTPVENSATNDVPTNTEQRKSSNFLFSSEEFIIEEPPPSTTTTVPHEQQQRRLEIYSFNIFDGTNASSAFAEFVHEGDSDDENDDNEETERWAAVQDHI</sequence>
<gene>
    <name evidence="3" type="ORF">FRACYDRAFT_244199</name>
</gene>
<feature type="compositionally biased region" description="Polar residues" evidence="1">
    <location>
        <begin position="387"/>
        <end position="403"/>
    </location>
</feature>
<evidence type="ECO:0000313" key="4">
    <source>
        <dbReference type="Proteomes" id="UP000095751"/>
    </source>
</evidence>
<dbReference type="EMBL" id="KV784364">
    <property type="protein sequence ID" value="OEU12925.1"/>
    <property type="molecule type" value="Genomic_DNA"/>
</dbReference>
<organism evidence="3 4">
    <name type="scientific">Fragilariopsis cylindrus CCMP1102</name>
    <dbReference type="NCBI Taxonomy" id="635003"/>
    <lineage>
        <taxon>Eukaryota</taxon>
        <taxon>Sar</taxon>
        <taxon>Stramenopiles</taxon>
        <taxon>Ochrophyta</taxon>
        <taxon>Bacillariophyta</taxon>
        <taxon>Bacillariophyceae</taxon>
        <taxon>Bacillariophycidae</taxon>
        <taxon>Bacillariales</taxon>
        <taxon>Bacillariaceae</taxon>
        <taxon>Fragilariopsis</taxon>
    </lineage>
</organism>
<feature type="transmembrane region" description="Helical" evidence="2">
    <location>
        <begin position="144"/>
        <end position="166"/>
    </location>
</feature>
<evidence type="ECO:0000256" key="2">
    <source>
        <dbReference type="SAM" id="Phobius"/>
    </source>
</evidence>
<keyword evidence="4" id="KW-1185">Reference proteome</keyword>
<proteinExistence type="predicted"/>
<feature type="compositionally biased region" description="Low complexity" evidence="1">
    <location>
        <begin position="365"/>
        <end position="386"/>
    </location>
</feature>
<feature type="transmembrane region" description="Helical" evidence="2">
    <location>
        <begin position="250"/>
        <end position="275"/>
    </location>
</feature>
<dbReference type="AlphaFoldDB" id="A0A1E7F4I8"/>
<feature type="region of interest" description="Disordered" evidence="1">
    <location>
        <begin position="360"/>
        <end position="403"/>
    </location>
</feature>
<evidence type="ECO:0000313" key="3">
    <source>
        <dbReference type="EMBL" id="OEU12925.1"/>
    </source>
</evidence>
<protein>
    <recommendedName>
        <fullName evidence="5">G-protein coupled receptors family 2 profile 2 domain-containing protein</fullName>
    </recommendedName>
</protein>
<dbReference type="Proteomes" id="UP000095751">
    <property type="component" value="Unassembled WGS sequence"/>
</dbReference>
<feature type="region of interest" description="Disordered" evidence="1">
    <location>
        <begin position="460"/>
        <end position="483"/>
    </location>
</feature>
<name>A0A1E7F4I8_9STRA</name>
<reference evidence="3 4" key="1">
    <citation type="submission" date="2016-09" db="EMBL/GenBank/DDBJ databases">
        <title>Extensive genetic diversity and differential bi-allelic expression allows diatom success in the polar Southern Ocean.</title>
        <authorList>
            <consortium name="DOE Joint Genome Institute"/>
            <person name="Mock T."/>
            <person name="Otillar R.P."/>
            <person name="Strauss J."/>
            <person name="Dupont C."/>
            <person name="Frickenhaus S."/>
            <person name="Maumus F."/>
            <person name="Mcmullan M."/>
            <person name="Sanges R."/>
            <person name="Schmutz J."/>
            <person name="Toseland A."/>
            <person name="Valas R."/>
            <person name="Veluchamy A."/>
            <person name="Ward B.J."/>
            <person name="Allen A."/>
            <person name="Barry K."/>
            <person name="Falciatore A."/>
            <person name="Ferrante M."/>
            <person name="Fortunato A.E."/>
            <person name="Gloeckner G."/>
            <person name="Gruber A."/>
            <person name="Hipkin R."/>
            <person name="Janech M."/>
            <person name="Kroth P."/>
            <person name="Leese F."/>
            <person name="Lindquist E."/>
            <person name="Lyon B.R."/>
            <person name="Martin J."/>
            <person name="Mayer C."/>
            <person name="Parker M."/>
            <person name="Quesneville H."/>
            <person name="Raymond J."/>
            <person name="Uhlig C."/>
            <person name="Valentin K.U."/>
            <person name="Worden A.Z."/>
            <person name="Armbrust E.V."/>
            <person name="Bowler C."/>
            <person name="Green B."/>
            <person name="Moulton V."/>
            <person name="Van Oosterhout C."/>
            <person name="Grigoriev I."/>
        </authorList>
    </citation>
    <scope>NUCLEOTIDE SEQUENCE [LARGE SCALE GENOMIC DNA]</scope>
    <source>
        <strain evidence="3 4">CCMP1102</strain>
    </source>
</reference>
<feature type="transmembrane region" description="Helical" evidence="2">
    <location>
        <begin position="69"/>
        <end position="88"/>
    </location>
</feature>
<dbReference type="Gene3D" id="1.20.1070.10">
    <property type="entry name" value="Rhodopsin 7-helix transmembrane proteins"/>
    <property type="match status" value="1"/>
</dbReference>
<keyword evidence="2" id="KW-1133">Transmembrane helix</keyword>